<feature type="region of interest" description="Disordered" evidence="1">
    <location>
        <begin position="73"/>
        <end position="165"/>
    </location>
</feature>
<name>A0A498I4F0_MALDO</name>
<comment type="caution">
    <text evidence="2">The sequence shown here is derived from an EMBL/GenBank/DDBJ whole genome shotgun (WGS) entry which is preliminary data.</text>
</comment>
<sequence>MEPEAKSSEVETLWFSSTSNPTEDSPAILHGNFNSNSFSITTALYGTGTEYGSGYGQKPEYKAPEPEYGYGYGRKPEYEASESEYGSGYSRKPEFEAPPTEFGSGNGRKPSYGEESGYGDKPPRSQAMVRKAIMEKSHREGQAMGGPVMRRQKARRGRVTVKSHR</sequence>
<dbReference type="AlphaFoldDB" id="A0A498I4F0"/>
<feature type="compositionally biased region" description="Polar residues" evidence="1">
    <location>
        <begin position="14"/>
        <end position="23"/>
    </location>
</feature>
<evidence type="ECO:0000256" key="1">
    <source>
        <dbReference type="SAM" id="MobiDB-lite"/>
    </source>
</evidence>
<evidence type="ECO:0000313" key="3">
    <source>
        <dbReference type="Proteomes" id="UP000290289"/>
    </source>
</evidence>
<evidence type="ECO:0000313" key="2">
    <source>
        <dbReference type="EMBL" id="RXH75983.1"/>
    </source>
</evidence>
<keyword evidence="3" id="KW-1185">Reference proteome</keyword>
<gene>
    <name evidence="2" type="ORF">DVH24_042770</name>
</gene>
<feature type="region of interest" description="Disordered" evidence="1">
    <location>
        <begin position="1"/>
        <end position="28"/>
    </location>
</feature>
<feature type="compositionally biased region" description="Basic and acidic residues" evidence="1">
    <location>
        <begin position="132"/>
        <end position="141"/>
    </location>
</feature>
<dbReference type="EMBL" id="RDQH01000341">
    <property type="protein sequence ID" value="RXH75983.1"/>
    <property type="molecule type" value="Genomic_DNA"/>
</dbReference>
<feature type="compositionally biased region" description="Basic residues" evidence="1">
    <location>
        <begin position="150"/>
        <end position="165"/>
    </location>
</feature>
<dbReference type="Proteomes" id="UP000290289">
    <property type="component" value="Chromosome 15"/>
</dbReference>
<reference evidence="2 3" key="1">
    <citation type="submission" date="2018-10" db="EMBL/GenBank/DDBJ databases">
        <title>A high-quality apple genome assembly.</title>
        <authorList>
            <person name="Hu J."/>
        </authorList>
    </citation>
    <scope>NUCLEOTIDE SEQUENCE [LARGE SCALE GENOMIC DNA]</scope>
    <source>
        <strain evidence="3">cv. HFTH1</strain>
        <tissue evidence="2">Young leaf</tissue>
    </source>
</reference>
<dbReference type="STRING" id="3750.A0A498I4F0"/>
<accession>A0A498I4F0</accession>
<protein>
    <submittedName>
        <fullName evidence="2">Uncharacterized protein</fullName>
    </submittedName>
</protein>
<proteinExistence type="predicted"/>
<organism evidence="2 3">
    <name type="scientific">Malus domestica</name>
    <name type="common">Apple</name>
    <name type="synonym">Pyrus malus</name>
    <dbReference type="NCBI Taxonomy" id="3750"/>
    <lineage>
        <taxon>Eukaryota</taxon>
        <taxon>Viridiplantae</taxon>
        <taxon>Streptophyta</taxon>
        <taxon>Embryophyta</taxon>
        <taxon>Tracheophyta</taxon>
        <taxon>Spermatophyta</taxon>
        <taxon>Magnoliopsida</taxon>
        <taxon>eudicotyledons</taxon>
        <taxon>Gunneridae</taxon>
        <taxon>Pentapetalae</taxon>
        <taxon>rosids</taxon>
        <taxon>fabids</taxon>
        <taxon>Rosales</taxon>
        <taxon>Rosaceae</taxon>
        <taxon>Amygdaloideae</taxon>
        <taxon>Maleae</taxon>
        <taxon>Malus</taxon>
    </lineage>
</organism>